<sequence>MAQTNSYGQSSNGVSDESPNMLVYRKWLECVADVGLCSCAMCDVCGWVKAGFVQLTMVMTRGYDVMLGLFFPSAPPPPTDPLWCPSIHPSAPPLPTELTQRGAHLPPPTEPTQCGAHLPPSTEPTQCGAHLPPPTEPTQCGAHLPPPTEPTQCGAHLPPPTELTHRGAHLPSPTEPTQCGAHLPPPTEPTQCGAHPPPPTEPTQCGAHLPLQVMVGRTPGVKTPHIFNGSGFTLR</sequence>
<gene>
    <name evidence="2" type="ORF">P4O66_011366</name>
</gene>
<feature type="region of interest" description="Disordered" evidence="1">
    <location>
        <begin position="86"/>
        <end position="204"/>
    </location>
</feature>
<evidence type="ECO:0000256" key="1">
    <source>
        <dbReference type="SAM" id="MobiDB-lite"/>
    </source>
</evidence>
<protein>
    <submittedName>
        <fullName evidence="2">Uncharacterized protein</fullName>
    </submittedName>
</protein>
<evidence type="ECO:0000313" key="3">
    <source>
        <dbReference type="Proteomes" id="UP001239994"/>
    </source>
</evidence>
<name>A0AAD8ZAL6_9TELE</name>
<keyword evidence="3" id="KW-1185">Reference proteome</keyword>
<dbReference type="PRINTS" id="PR01217">
    <property type="entry name" value="PRICHEXTENSN"/>
</dbReference>
<reference evidence="2" key="1">
    <citation type="submission" date="2023-03" db="EMBL/GenBank/DDBJ databases">
        <title>Electrophorus voltai genome.</title>
        <authorList>
            <person name="Bian C."/>
        </authorList>
    </citation>
    <scope>NUCLEOTIDE SEQUENCE</scope>
    <source>
        <strain evidence="2">CB-2022</strain>
        <tissue evidence="2">Muscle</tissue>
    </source>
</reference>
<dbReference type="AlphaFoldDB" id="A0AAD8ZAL6"/>
<evidence type="ECO:0000313" key="2">
    <source>
        <dbReference type="EMBL" id="KAK1794498.1"/>
    </source>
</evidence>
<proteinExistence type="predicted"/>
<comment type="caution">
    <text evidence="2">The sequence shown here is derived from an EMBL/GenBank/DDBJ whole genome shotgun (WGS) entry which is preliminary data.</text>
</comment>
<organism evidence="2 3">
    <name type="scientific">Electrophorus voltai</name>
    <dbReference type="NCBI Taxonomy" id="2609070"/>
    <lineage>
        <taxon>Eukaryota</taxon>
        <taxon>Metazoa</taxon>
        <taxon>Chordata</taxon>
        <taxon>Craniata</taxon>
        <taxon>Vertebrata</taxon>
        <taxon>Euteleostomi</taxon>
        <taxon>Actinopterygii</taxon>
        <taxon>Neopterygii</taxon>
        <taxon>Teleostei</taxon>
        <taxon>Ostariophysi</taxon>
        <taxon>Gymnotiformes</taxon>
        <taxon>Gymnotoidei</taxon>
        <taxon>Gymnotidae</taxon>
        <taxon>Electrophorus</taxon>
    </lineage>
</organism>
<dbReference type="EMBL" id="JAROKS010000017">
    <property type="protein sequence ID" value="KAK1794498.1"/>
    <property type="molecule type" value="Genomic_DNA"/>
</dbReference>
<accession>A0AAD8ZAL6</accession>
<dbReference type="Proteomes" id="UP001239994">
    <property type="component" value="Unassembled WGS sequence"/>
</dbReference>